<evidence type="ECO:0000313" key="10">
    <source>
        <dbReference type="Proteomes" id="UP000215914"/>
    </source>
</evidence>
<dbReference type="PRINTS" id="PR00119">
    <property type="entry name" value="CATATPASE"/>
</dbReference>
<dbReference type="EMBL" id="MNCJ02000325">
    <property type="protein sequence ID" value="KAF5785018.1"/>
    <property type="molecule type" value="Genomic_DNA"/>
</dbReference>
<evidence type="ECO:0000256" key="6">
    <source>
        <dbReference type="ARBA" id="ARBA00023136"/>
    </source>
</evidence>
<dbReference type="AlphaFoldDB" id="A0A9K3N3H0"/>
<keyword evidence="6 7" id="KW-0472">Membrane</keyword>
<keyword evidence="5 7" id="KW-1133">Transmembrane helix</keyword>
<evidence type="ECO:0000313" key="9">
    <source>
        <dbReference type="EMBL" id="KAF5785018.1"/>
    </source>
</evidence>
<comment type="caution">
    <text evidence="9">The sequence shown here is derived from an EMBL/GenBank/DDBJ whole genome shotgun (WGS) entry which is preliminary data.</text>
</comment>
<reference evidence="9" key="2">
    <citation type="submission" date="2020-06" db="EMBL/GenBank/DDBJ databases">
        <title>Helianthus annuus Genome sequencing and assembly Release 2.</title>
        <authorList>
            <person name="Gouzy J."/>
            <person name="Langlade N."/>
            <person name="Munos S."/>
        </authorList>
    </citation>
    <scope>NUCLEOTIDE SEQUENCE</scope>
    <source>
        <tissue evidence="9">Leaves</tissue>
    </source>
</reference>
<dbReference type="InterPro" id="IPR006068">
    <property type="entry name" value="ATPase_P-typ_cation-transptr_C"/>
</dbReference>
<dbReference type="InterPro" id="IPR023298">
    <property type="entry name" value="ATPase_P-typ_TM_dom_sf"/>
</dbReference>
<keyword evidence="10" id="KW-1185">Reference proteome</keyword>
<dbReference type="GO" id="GO:0046872">
    <property type="term" value="F:metal ion binding"/>
    <property type="evidence" value="ECO:0007669"/>
    <property type="project" value="UniProtKB-KW"/>
</dbReference>
<feature type="transmembrane region" description="Helical" evidence="7">
    <location>
        <begin position="343"/>
        <end position="362"/>
    </location>
</feature>
<dbReference type="Gramene" id="mRNA:HanXRQr2_Chr10g0423631">
    <property type="protein sequence ID" value="mRNA:HanXRQr2_Chr10g0423631"/>
    <property type="gene ID" value="HanXRQr2_Chr10g0423631"/>
</dbReference>
<protein>
    <submittedName>
        <fullName evidence="9">Calcium-transporting ATPase</fullName>
    </submittedName>
</protein>
<comment type="subcellular location">
    <subcellularLocation>
        <location evidence="1">Membrane</location>
    </subcellularLocation>
</comment>
<dbReference type="PANTHER" id="PTHR24093">
    <property type="entry name" value="CATION TRANSPORTING ATPASE"/>
    <property type="match status" value="1"/>
</dbReference>
<evidence type="ECO:0000256" key="5">
    <source>
        <dbReference type="ARBA" id="ARBA00022989"/>
    </source>
</evidence>
<proteinExistence type="predicted"/>
<dbReference type="PANTHER" id="PTHR24093:SF527">
    <property type="entry name" value="CALCIUM-TRANSPORTING ATPASE"/>
    <property type="match status" value="1"/>
</dbReference>
<dbReference type="Gene3D" id="1.20.1110.10">
    <property type="entry name" value="Calcium-transporting ATPase, transmembrane domain"/>
    <property type="match status" value="3"/>
</dbReference>
<dbReference type="GO" id="GO:0016020">
    <property type="term" value="C:membrane"/>
    <property type="evidence" value="ECO:0007669"/>
    <property type="project" value="UniProtKB-SubCell"/>
</dbReference>
<dbReference type="Pfam" id="PF00689">
    <property type="entry name" value="Cation_ATPase_C"/>
    <property type="match status" value="1"/>
</dbReference>
<accession>A0A9K3N3H0</accession>
<dbReference type="InterPro" id="IPR036412">
    <property type="entry name" value="HAD-like_sf"/>
</dbReference>
<evidence type="ECO:0000256" key="4">
    <source>
        <dbReference type="ARBA" id="ARBA00022842"/>
    </source>
</evidence>
<keyword evidence="4" id="KW-0460">Magnesium</keyword>
<feature type="domain" description="Cation-transporting P-type ATPase C-terminal" evidence="8">
    <location>
        <begin position="226"/>
        <end position="388"/>
    </location>
</feature>
<gene>
    <name evidence="9" type="ORF">HanXRQr2_Chr10g0423631</name>
</gene>
<feature type="transmembrane region" description="Helical" evidence="7">
    <location>
        <begin position="20"/>
        <end position="47"/>
    </location>
</feature>
<keyword evidence="2 7" id="KW-0812">Transmembrane</keyword>
<sequence>MYNGKRTSANKILNSVMRAFYAVVTIAVVAIPEGLPLTVTLTLTYSLKRMLGDQAMVRKLFSCETMCSATVICTEKATESSRFVGAEMTMRTGDNDFTAKAIDTECGILESAQGEEEEEEMVCNFTDEERMQKVDKIRHIVAVTSDMTNDAPTLEEANIGLSTEIQETEVANQSSDGVFSDEDIASLSTVVMLGCYNIEKFIQFQLTINVATLVINFITVVTYGGAPLTAVQLLRVNLIMDTLGALVLDTEGPTKEILTKPPVGRVKQIIMYIMSRHLFAQAVFQIIVLLTFEFKGEAIFNVEEKVKNIITFNTFVLCQVFNEFNSRKLQKRNIFKGIHKSKLFVGITGSAIIFEIVMVIFLENLWNRRRSNGVQWGITIAIASLSWSLLKEDAQNFVNDFLTTTVKPLKKMVERLRVSDELVKPLADLALIKTRCFDPHALETLEQVINAFETVIEKQNDAAKALEACTTLADTFLSSQPDPNGT</sequence>
<name>A0A9K3N3H0_HELAN</name>
<organism evidence="9 10">
    <name type="scientific">Helianthus annuus</name>
    <name type="common">Common sunflower</name>
    <dbReference type="NCBI Taxonomy" id="4232"/>
    <lineage>
        <taxon>Eukaryota</taxon>
        <taxon>Viridiplantae</taxon>
        <taxon>Streptophyta</taxon>
        <taxon>Embryophyta</taxon>
        <taxon>Tracheophyta</taxon>
        <taxon>Spermatophyta</taxon>
        <taxon>Magnoliopsida</taxon>
        <taxon>eudicotyledons</taxon>
        <taxon>Gunneridae</taxon>
        <taxon>Pentapetalae</taxon>
        <taxon>asterids</taxon>
        <taxon>campanulids</taxon>
        <taxon>Asterales</taxon>
        <taxon>Asteraceae</taxon>
        <taxon>Asteroideae</taxon>
        <taxon>Heliantheae alliance</taxon>
        <taxon>Heliantheae</taxon>
        <taxon>Helianthus</taxon>
    </lineage>
</organism>
<evidence type="ECO:0000256" key="1">
    <source>
        <dbReference type="ARBA" id="ARBA00004370"/>
    </source>
</evidence>
<reference evidence="9" key="1">
    <citation type="journal article" date="2017" name="Nature">
        <title>The sunflower genome provides insights into oil metabolism, flowering and Asterid evolution.</title>
        <authorList>
            <person name="Badouin H."/>
            <person name="Gouzy J."/>
            <person name="Grassa C.J."/>
            <person name="Murat F."/>
            <person name="Staton S.E."/>
            <person name="Cottret L."/>
            <person name="Lelandais-Briere C."/>
            <person name="Owens G.L."/>
            <person name="Carrere S."/>
            <person name="Mayjonade B."/>
            <person name="Legrand L."/>
            <person name="Gill N."/>
            <person name="Kane N.C."/>
            <person name="Bowers J.E."/>
            <person name="Hubner S."/>
            <person name="Bellec A."/>
            <person name="Berard A."/>
            <person name="Berges H."/>
            <person name="Blanchet N."/>
            <person name="Boniface M.C."/>
            <person name="Brunel D."/>
            <person name="Catrice O."/>
            <person name="Chaidir N."/>
            <person name="Claudel C."/>
            <person name="Donnadieu C."/>
            <person name="Faraut T."/>
            <person name="Fievet G."/>
            <person name="Helmstetter N."/>
            <person name="King M."/>
            <person name="Knapp S.J."/>
            <person name="Lai Z."/>
            <person name="Le Paslier M.C."/>
            <person name="Lippi Y."/>
            <person name="Lorenzon L."/>
            <person name="Mandel J.R."/>
            <person name="Marage G."/>
            <person name="Marchand G."/>
            <person name="Marquand E."/>
            <person name="Bret-Mestries E."/>
            <person name="Morien E."/>
            <person name="Nambeesan S."/>
            <person name="Nguyen T."/>
            <person name="Pegot-Espagnet P."/>
            <person name="Pouilly N."/>
            <person name="Raftis F."/>
            <person name="Sallet E."/>
            <person name="Schiex T."/>
            <person name="Thomas J."/>
            <person name="Vandecasteele C."/>
            <person name="Vares D."/>
            <person name="Vear F."/>
            <person name="Vautrin S."/>
            <person name="Crespi M."/>
            <person name="Mangin B."/>
            <person name="Burke J.M."/>
            <person name="Salse J."/>
            <person name="Munos S."/>
            <person name="Vincourt P."/>
            <person name="Rieseberg L.H."/>
            <person name="Langlade N.B."/>
        </authorList>
    </citation>
    <scope>NUCLEOTIDE SEQUENCE</scope>
    <source>
        <tissue evidence="9">Leaves</tissue>
    </source>
</reference>
<evidence type="ECO:0000256" key="2">
    <source>
        <dbReference type="ARBA" id="ARBA00022692"/>
    </source>
</evidence>
<dbReference type="Gene3D" id="3.40.50.1000">
    <property type="entry name" value="HAD superfamily/HAD-like"/>
    <property type="match status" value="1"/>
</dbReference>
<evidence type="ECO:0000256" key="7">
    <source>
        <dbReference type="SAM" id="Phobius"/>
    </source>
</evidence>
<dbReference type="SUPFAM" id="SSF56784">
    <property type="entry name" value="HAD-like"/>
    <property type="match status" value="1"/>
</dbReference>
<evidence type="ECO:0000259" key="8">
    <source>
        <dbReference type="Pfam" id="PF00689"/>
    </source>
</evidence>
<keyword evidence="3" id="KW-0479">Metal-binding</keyword>
<evidence type="ECO:0000256" key="3">
    <source>
        <dbReference type="ARBA" id="ARBA00022723"/>
    </source>
</evidence>
<dbReference type="InterPro" id="IPR023214">
    <property type="entry name" value="HAD_sf"/>
</dbReference>
<dbReference type="Proteomes" id="UP000215914">
    <property type="component" value="Unassembled WGS sequence"/>
</dbReference>
<dbReference type="SUPFAM" id="SSF81665">
    <property type="entry name" value="Calcium ATPase, transmembrane domain M"/>
    <property type="match status" value="1"/>
</dbReference>